<feature type="domain" description="GFO/IDH/MocA-like oxidoreductase" evidence="3">
    <location>
        <begin position="163"/>
        <end position="294"/>
    </location>
</feature>
<dbReference type="InterPro" id="IPR036291">
    <property type="entry name" value="NAD(P)-bd_dom_sf"/>
</dbReference>
<evidence type="ECO:0000256" key="1">
    <source>
        <dbReference type="SAM" id="MobiDB-lite"/>
    </source>
</evidence>
<reference evidence="4 5" key="1">
    <citation type="submission" date="2023-11" db="EMBL/GenBank/DDBJ databases">
        <title>Coraliomargarita sp. nov., isolated from marine algae.</title>
        <authorList>
            <person name="Lee J.K."/>
            <person name="Baek J.H."/>
            <person name="Kim J.M."/>
            <person name="Choi D.G."/>
            <person name="Jeon C.O."/>
        </authorList>
    </citation>
    <scope>NUCLEOTIDE SEQUENCE [LARGE SCALE GENOMIC DNA]</scope>
    <source>
        <strain evidence="4 5">J2-16</strain>
    </source>
</reference>
<keyword evidence="5" id="KW-1185">Reference proteome</keyword>
<evidence type="ECO:0000259" key="2">
    <source>
        <dbReference type="Pfam" id="PF01408"/>
    </source>
</evidence>
<dbReference type="Pfam" id="PF01408">
    <property type="entry name" value="GFO_IDH_MocA"/>
    <property type="match status" value="1"/>
</dbReference>
<evidence type="ECO:0000313" key="5">
    <source>
        <dbReference type="Proteomes" id="UP001324993"/>
    </source>
</evidence>
<dbReference type="EMBL" id="CP138858">
    <property type="protein sequence ID" value="WPJ95178.1"/>
    <property type="molecule type" value="Genomic_DNA"/>
</dbReference>
<dbReference type="InterPro" id="IPR055170">
    <property type="entry name" value="GFO_IDH_MocA-like_dom"/>
</dbReference>
<proteinExistence type="predicted"/>
<name>A0ABZ0RI77_9BACT</name>
<sequence>MMATIQPGTHNTADVTQQEQAPKPRTLAVALVGVSGYGNAHYKLIKRAAERGLFQLKAATIINQAEEAEKCSEIESMGGRIYDDFARMLTDFKDKIDLCFIPTGIHHHAEMTRLALNAGANVYVEKPAAATIQLVNSMLDAEANSDQFVAVGFQHVYDPAARWVKQSILDGAIGQIHSIKSRALWPRSKSYYSRNNWAGKLQLASECVLDSPFNNALAHPLNLMCFFAGEKLHKSAMPQTVQAELYRAYEIESPDTACIRIQTTNGIRMHFYASHSCPSKENPTIEITGASGTILWSMERAQLLRNGIIEAEIPCANFKDMLGIIGESMFKRYSDSSILTCTLEMAKAHTLCVNAAHESSSIHTIPTQYLETIPSPEGEEFISIQNIQSITHQAYQNELLFSELNIPWAKSTTAFQLSNYTSFHLPVEGCHQTHLPEQCDYNN</sequence>
<protein>
    <submittedName>
        <fullName evidence="4">Gfo/Idh/MocA family oxidoreductase</fullName>
    </submittedName>
</protein>
<dbReference type="Pfam" id="PF22725">
    <property type="entry name" value="GFO_IDH_MocA_C3"/>
    <property type="match status" value="1"/>
</dbReference>
<dbReference type="InterPro" id="IPR052515">
    <property type="entry name" value="Gfo/Idh/MocA_Oxidoreductase"/>
</dbReference>
<accession>A0ABZ0RI77</accession>
<evidence type="ECO:0000313" key="4">
    <source>
        <dbReference type="EMBL" id="WPJ95178.1"/>
    </source>
</evidence>
<dbReference type="Gene3D" id="3.40.50.720">
    <property type="entry name" value="NAD(P)-binding Rossmann-like Domain"/>
    <property type="match status" value="1"/>
</dbReference>
<dbReference type="RefSeq" id="WP_319832071.1">
    <property type="nucleotide sequence ID" value="NZ_CP138858.1"/>
</dbReference>
<feature type="region of interest" description="Disordered" evidence="1">
    <location>
        <begin position="1"/>
        <end position="21"/>
    </location>
</feature>
<dbReference type="InterPro" id="IPR000683">
    <property type="entry name" value="Gfo/Idh/MocA-like_OxRdtase_N"/>
</dbReference>
<dbReference type="Gene3D" id="3.30.360.10">
    <property type="entry name" value="Dihydrodipicolinate Reductase, domain 2"/>
    <property type="match status" value="1"/>
</dbReference>
<dbReference type="PANTHER" id="PTHR43249">
    <property type="entry name" value="UDP-N-ACETYL-2-AMINO-2-DEOXY-D-GLUCURONATE OXIDASE"/>
    <property type="match status" value="1"/>
</dbReference>
<dbReference type="SUPFAM" id="SSF51735">
    <property type="entry name" value="NAD(P)-binding Rossmann-fold domains"/>
    <property type="match status" value="1"/>
</dbReference>
<feature type="domain" description="Gfo/Idh/MocA-like oxidoreductase N-terminal" evidence="2">
    <location>
        <begin position="29"/>
        <end position="153"/>
    </location>
</feature>
<dbReference type="SUPFAM" id="SSF55347">
    <property type="entry name" value="Glyceraldehyde-3-phosphate dehydrogenase-like, C-terminal domain"/>
    <property type="match status" value="1"/>
</dbReference>
<feature type="compositionally biased region" description="Polar residues" evidence="1">
    <location>
        <begin position="1"/>
        <end position="20"/>
    </location>
</feature>
<dbReference type="Proteomes" id="UP001324993">
    <property type="component" value="Chromosome"/>
</dbReference>
<dbReference type="PANTHER" id="PTHR43249:SF1">
    <property type="entry name" value="D-GLUCOSIDE 3-DEHYDROGENASE"/>
    <property type="match status" value="1"/>
</dbReference>
<organism evidence="4 5">
    <name type="scientific">Coraliomargarita algicola</name>
    <dbReference type="NCBI Taxonomy" id="3092156"/>
    <lineage>
        <taxon>Bacteria</taxon>
        <taxon>Pseudomonadati</taxon>
        <taxon>Verrucomicrobiota</taxon>
        <taxon>Opitutia</taxon>
        <taxon>Puniceicoccales</taxon>
        <taxon>Coraliomargaritaceae</taxon>
        <taxon>Coraliomargarita</taxon>
    </lineage>
</organism>
<evidence type="ECO:0000259" key="3">
    <source>
        <dbReference type="Pfam" id="PF22725"/>
    </source>
</evidence>
<gene>
    <name evidence="4" type="ORF">SH580_17285</name>
</gene>